<protein>
    <recommendedName>
        <fullName evidence="2">ABC transporter domain-containing protein</fullName>
    </recommendedName>
</protein>
<feature type="non-terminal residue" evidence="1">
    <location>
        <position position="1"/>
    </location>
</feature>
<reference evidence="1" key="1">
    <citation type="submission" date="2015-11" db="EMBL/GenBank/DDBJ databases">
        <title>De novo transcriptome assembly of four potential Pierce s Disease insect vectors from Arizona vineyards.</title>
        <authorList>
            <person name="Tassone E.E."/>
        </authorList>
    </citation>
    <scope>NUCLEOTIDE SEQUENCE</scope>
</reference>
<evidence type="ECO:0008006" key="2">
    <source>
        <dbReference type="Google" id="ProtNLM"/>
    </source>
</evidence>
<dbReference type="EMBL" id="GEBQ01018135">
    <property type="protein sequence ID" value="JAT21842.1"/>
    <property type="molecule type" value="Transcribed_RNA"/>
</dbReference>
<organism evidence="1">
    <name type="scientific">Graphocephala atropunctata</name>
    <dbReference type="NCBI Taxonomy" id="36148"/>
    <lineage>
        <taxon>Eukaryota</taxon>
        <taxon>Metazoa</taxon>
        <taxon>Ecdysozoa</taxon>
        <taxon>Arthropoda</taxon>
        <taxon>Hexapoda</taxon>
        <taxon>Insecta</taxon>
        <taxon>Pterygota</taxon>
        <taxon>Neoptera</taxon>
        <taxon>Paraneoptera</taxon>
        <taxon>Hemiptera</taxon>
        <taxon>Auchenorrhyncha</taxon>
        <taxon>Membracoidea</taxon>
        <taxon>Cicadellidae</taxon>
        <taxon>Cicadellinae</taxon>
        <taxon>Cicadellini</taxon>
        <taxon>Graphocephala</taxon>
    </lineage>
</organism>
<accession>A0A1B6LDR6</accession>
<name>A0A1B6LDR6_9HEMI</name>
<proteinExistence type="predicted"/>
<dbReference type="AlphaFoldDB" id="A0A1B6LDR6"/>
<gene>
    <name evidence="1" type="ORF">g.54994</name>
</gene>
<evidence type="ECO:0000313" key="1">
    <source>
        <dbReference type="EMBL" id="JAT21842.1"/>
    </source>
</evidence>
<feature type="non-terminal residue" evidence="1">
    <location>
        <position position="105"/>
    </location>
</feature>
<sequence length="105" mass="11740">FTATQLRYNIGSDGGSRFPALFSALENQKHDLGLIGTTIASNTLEDVFLKITEGRQRSRTASGFIEDAYSVGRHKKISGLALIVVQFKALIYKIFLSRLRCWRST</sequence>